<evidence type="ECO:0000313" key="5">
    <source>
        <dbReference type="EMBL" id="KAK1736568.1"/>
    </source>
</evidence>
<feature type="domain" description="Glycosyltransferase 2-like" evidence="4">
    <location>
        <begin position="565"/>
        <end position="633"/>
    </location>
</feature>
<proteinExistence type="inferred from homology"/>
<evidence type="ECO:0000313" key="6">
    <source>
        <dbReference type="Proteomes" id="UP001224775"/>
    </source>
</evidence>
<reference evidence="5" key="1">
    <citation type="submission" date="2023-06" db="EMBL/GenBank/DDBJ databases">
        <title>Survivors Of The Sea: Transcriptome response of Skeletonema marinoi to long-term dormancy.</title>
        <authorList>
            <person name="Pinder M.I.M."/>
            <person name="Kourtchenko O."/>
            <person name="Robertson E.K."/>
            <person name="Larsson T."/>
            <person name="Maumus F."/>
            <person name="Osuna-Cruz C.M."/>
            <person name="Vancaester E."/>
            <person name="Stenow R."/>
            <person name="Vandepoele K."/>
            <person name="Ploug H."/>
            <person name="Bruchert V."/>
            <person name="Godhe A."/>
            <person name="Topel M."/>
        </authorList>
    </citation>
    <scope>NUCLEOTIDE SEQUENCE</scope>
    <source>
        <strain evidence="5">R05AC</strain>
    </source>
</reference>
<dbReference type="SUPFAM" id="SSF53448">
    <property type="entry name" value="Nucleotide-diphospho-sugar transferases"/>
    <property type="match status" value="1"/>
</dbReference>
<protein>
    <submittedName>
        <fullName evidence="5">Glycosyltransferase (Family 2)</fullName>
        <ecNumber evidence="5">2.4.1.-</ecNumber>
    </submittedName>
</protein>
<comment type="similarity">
    <text evidence="1">Belongs to the glycosyltransferase 2 family.</text>
</comment>
<gene>
    <name evidence="5" type="ORF">QTG54_012590</name>
</gene>
<evidence type="ECO:0000259" key="4">
    <source>
        <dbReference type="Pfam" id="PF00535"/>
    </source>
</evidence>
<keyword evidence="6" id="KW-1185">Reference proteome</keyword>
<dbReference type="EMBL" id="JATAAI010000028">
    <property type="protein sequence ID" value="KAK1736568.1"/>
    <property type="molecule type" value="Genomic_DNA"/>
</dbReference>
<evidence type="ECO:0000256" key="1">
    <source>
        <dbReference type="ARBA" id="ARBA00006739"/>
    </source>
</evidence>
<dbReference type="PANTHER" id="PTHR43685">
    <property type="entry name" value="GLYCOSYLTRANSFERASE"/>
    <property type="match status" value="1"/>
</dbReference>
<dbReference type="InterPro" id="IPR029044">
    <property type="entry name" value="Nucleotide-diphossugar_trans"/>
</dbReference>
<name>A0AAD8XZF5_9STRA</name>
<evidence type="ECO:0000256" key="2">
    <source>
        <dbReference type="ARBA" id="ARBA00022676"/>
    </source>
</evidence>
<dbReference type="GO" id="GO:0016757">
    <property type="term" value="F:glycosyltransferase activity"/>
    <property type="evidence" value="ECO:0007669"/>
    <property type="project" value="UniProtKB-KW"/>
</dbReference>
<dbReference type="Pfam" id="PF00535">
    <property type="entry name" value="Glycos_transf_2"/>
    <property type="match status" value="1"/>
</dbReference>
<dbReference type="AlphaFoldDB" id="A0AAD8XZF5"/>
<dbReference type="CDD" id="cd00761">
    <property type="entry name" value="Glyco_tranf_GTA_type"/>
    <property type="match status" value="1"/>
</dbReference>
<dbReference type="InterPro" id="IPR001173">
    <property type="entry name" value="Glyco_trans_2-like"/>
</dbReference>
<dbReference type="EC" id="2.4.1.-" evidence="5"/>
<dbReference type="PANTHER" id="PTHR43685:SF5">
    <property type="entry name" value="GLYCOSYLTRANSFERASE EPSE-RELATED"/>
    <property type="match status" value="1"/>
</dbReference>
<dbReference type="Gene3D" id="3.90.550.10">
    <property type="entry name" value="Spore Coat Polysaccharide Biosynthesis Protein SpsA, Chain A"/>
    <property type="match status" value="1"/>
</dbReference>
<keyword evidence="3 5" id="KW-0808">Transferase</keyword>
<accession>A0AAD8XZF5</accession>
<comment type="caution">
    <text evidence="5">The sequence shown here is derived from an EMBL/GenBank/DDBJ whole genome shotgun (WGS) entry which is preliminary data.</text>
</comment>
<organism evidence="5 6">
    <name type="scientific">Skeletonema marinoi</name>
    <dbReference type="NCBI Taxonomy" id="267567"/>
    <lineage>
        <taxon>Eukaryota</taxon>
        <taxon>Sar</taxon>
        <taxon>Stramenopiles</taxon>
        <taxon>Ochrophyta</taxon>
        <taxon>Bacillariophyta</taxon>
        <taxon>Coscinodiscophyceae</taxon>
        <taxon>Thalassiosirophycidae</taxon>
        <taxon>Thalassiosirales</taxon>
        <taxon>Skeletonemataceae</taxon>
        <taxon>Skeletonema</taxon>
        <taxon>Skeletonema marinoi-dohrnii complex</taxon>
    </lineage>
</organism>
<dbReference type="Proteomes" id="UP001224775">
    <property type="component" value="Unassembled WGS sequence"/>
</dbReference>
<keyword evidence="2 5" id="KW-0328">Glycosyltransferase</keyword>
<dbReference type="InterPro" id="IPR050834">
    <property type="entry name" value="Glycosyltransf_2"/>
</dbReference>
<evidence type="ECO:0000256" key="3">
    <source>
        <dbReference type="ARBA" id="ARBA00022679"/>
    </source>
</evidence>
<sequence>MAEETDFIGLISSFLGPASDDVDRVSPAPAVSSVAPSISKNNDDFDVLPSTRVVIFSKDRPWQLQQLMRSMKLPIIDNASPDNHDASFVQHVDMFIICRATTADFAEGYEQIRQAYCQVDTQIKPCFLYEGEWMGRDALDHVSISDIIENKSFSSLLEYALNTRCATDAASPAPSFVMFLTDDCVLLDCLEVVLAHAIGSLQYDQKDRVFNFLTRLHPGISRCQTRDCMSPSPRNWQYHSLIPYLNNAFNTDAHESVKHHDGIYLYTTKSGSTEWNYPVDLSGGVYRYKDVQMILKQIRTEDKDCNGKHGFSDQGGLSHPNTFEVRGNQAVLAIDNDLVAARKTLSAVPSRPLMVVLAINRVQDVCHAPIAGSGEGRVAQSTLTANDNNSTDPTDPSALLKLLLNGRNLDLERYLSTPYNSSHIGDVFLCDQLNVSQSSELQELSPDVSVLIPVHRGVDFVSHSIASIIMQCVDELHQPLDDETRGPQSSLSSMQIVIVDDRCDDGSIDVMIQSCKKLLDSQPNILLMVFDHREGQITLHEEHQQQQKRHHPQPTISIAIDIIASKSPGVASALNTGLDHCRSELVARMDADDICAPGRLISQLRFMRGNSSVNVVGASAVIFSTKDDQDTNDCTILPYHSVAPNSNQCHIVRTSLPVIDPGFLSWTMLFTCTISHPTVMFRKSAIDEIRGYDESIKCAEDYDLWLRMLEKDCRSILCLPFVGVWHRKHKHNNSVTNSLAQKKEANEACYRAICKKILSSPDDETDESLDIEHITALKDPATATSLDSINNAARLLMNMESTFLQKNDMCLTEHEIKLIQNDCNARIGELATIAISKFGKDYTDHFKFNSSEGPCYVWRLWSDRCPNEQFQRLSLLCHLTTTS</sequence>